<gene>
    <name evidence="7" type="ORF">POM88_006338</name>
</gene>
<protein>
    <recommendedName>
        <fullName evidence="9">Branched-chain-amino-acid transaminase</fullName>
    </recommendedName>
</protein>
<evidence type="ECO:0000256" key="1">
    <source>
        <dbReference type="ARBA" id="ARBA00001933"/>
    </source>
</evidence>
<evidence type="ECO:0000256" key="4">
    <source>
        <dbReference type="ARBA" id="ARBA00022679"/>
    </source>
</evidence>
<dbReference type="Gene3D" id="3.30.470.10">
    <property type="match status" value="1"/>
</dbReference>
<dbReference type="Proteomes" id="UP001237642">
    <property type="component" value="Unassembled WGS sequence"/>
</dbReference>
<evidence type="ECO:0000256" key="3">
    <source>
        <dbReference type="ARBA" id="ARBA00022576"/>
    </source>
</evidence>
<evidence type="ECO:0000256" key="5">
    <source>
        <dbReference type="ARBA" id="ARBA00022898"/>
    </source>
</evidence>
<evidence type="ECO:0000256" key="6">
    <source>
        <dbReference type="SAM" id="MobiDB-lite"/>
    </source>
</evidence>
<dbReference type="EMBL" id="JAUIZM010000002">
    <property type="protein sequence ID" value="KAK1396475.1"/>
    <property type="molecule type" value="Genomic_DNA"/>
</dbReference>
<feature type="region of interest" description="Disordered" evidence="6">
    <location>
        <begin position="94"/>
        <end position="127"/>
    </location>
</feature>
<reference evidence="7" key="1">
    <citation type="submission" date="2023-02" db="EMBL/GenBank/DDBJ databases">
        <title>Genome of toxic invasive species Heracleum sosnowskyi carries increased number of genes despite the absence of recent whole-genome duplications.</title>
        <authorList>
            <person name="Schelkunov M."/>
            <person name="Shtratnikova V."/>
            <person name="Makarenko M."/>
            <person name="Klepikova A."/>
            <person name="Omelchenko D."/>
            <person name="Novikova G."/>
            <person name="Obukhova E."/>
            <person name="Bogdanov V."/>
            <person name="Penin A."/>
            <person name="Logacheva M."/>
        </authorList>
    </citation>
    <scope>NUCLEOTIDE SEQUENCE</scope>
    <source>
        <strain evidence="7">Hsosn_3</strain>
        <tissue evidence="7">Leaf</tissue>
    </source>
</reference>
<accession>A0AAD8J660</accession>
<reference evidence="7" key="2">
    <citation type="submission" date="2023-05" db="EMBL/GenBank/DDBJ databases">
        <authorList>
            <person name="Schelkunov M.I."/>
        </authorList>
    </citation>
    <scope>NUCLEOTIDE SEQUENCE</scope>
    <source>
        <strain evidence="7">Hsosn_3</strain>
        <tissue evidence="7">Leaf</tissue>
    </source>
</reference>
<feature type="compositionally biased region" description="Basic and acidic residues" evidence="6">
    <location>
        <begin position="95"/>
        <end position="127"/>
    </location>
</feature>
<keyword evidence="5" id="KW-0663">Pyridoxal phosphate</keyword>
<proteinExistence type="inferred from homology"/>
<dbReference type="AlphaFoldDB" id="A0AAD8J660"/>
<dbReference type="PANTHER" id="PTHR42825">
    <property type="entry name" value="AMINO ACID AMINOTRANSFERASE"/>
    <property type="match status" value="1"/>
</dbReference>
<dbReference type="InterPro" id="IPR005786">
    <property type="entry name" value="B_amino_transII"/>
</dbReference>
<evidence type="ECO:0000256" key="2">
    <source>
        <dbReference type="ARBA" id="ARBA00009320"/>
    </source>
</evidence>
<dbReference type="GO" id="GO:0009507">
    <property type="term" value="C:chloroplast"/>
    <property type="evidence" value="ECO:0007669"/>
    <property type="project" value="TreeGrafter"/>
</dbReference>
<evidence type="ECO:0000313" key="7">
    <source>
        <dbReference type="EMBL" id="KAK1396475.1"/>
    </source>
</evidence>
<dbReference type="SUPFAM" id="SSF56752">
    <property type="entry name" value="D-aminoacid aminotransferase-like PLP-dependent enzymes"/>
    <property type="match status" value="1"/>
</dbReference>
<organism evidence="7 8">
    <name type="scientific">Heracleum sosnowskyi</name>
    <dbReference type="NCBI Taxonomy" id="360622"/>
    <lineage>
        <taxon>Eukaryota</taxon>
        <taxon>Viridiplantae</taxon>
        <taxon>Streptophyta</taxon>
        <taxon>Embryophyta</taxon>
        <taxon>Tracheophyta</taxon>
        <taxon>Spermatophyta</taxon>
        <taxon>Magnoliopsida</taxon>
        <taxon>eudicotyledons</taxon>
        <taxon>Gunneridae</taxon>
        <taxon>Pentapetalae</taxon>
        <taxon>asterids</taxon>
        <taxon>campanulids</taxon>
        <taxon>Apiales</taxon>
        <taxon>Apiaceae</taxon>
        <taxon>Apioideae</taxon>
        <taxon>apioid superclade</taxon>
        <taxon>Tordylieae</taxon>
        <taxon>Tordyliinae</taxon>
        <taxon>Heracleum</taxon>
    </lineage>
</organism>
<comment type="similarity">
    <text evidence="2">Belongs to the class-IV pyridoxal-phosphate-dependent aminotransferase family.</text>
</comment>
<evidence type="ECO:0008006" key="9">
    <source>
        <dbReference type="Google" id="ProtNLM"/>
    </source>
</evidence>
<comment type="cofactor">
    <cofactor evidence="1">
        <name>pyridoxal 5'-phosphate</name>
        <dbReference type="ChEBI" id="CHEBI:597326"/>
    </cofactor>
</comment>
<sequence length="400" mass="44177">MDSECRVEHDFAENKNIFKATIEEYQNGGDTRISGDVEEVALLPDDIEYLDVIAWLNSPERVLETENDMEDLRVLSLSLRKNLKDAITDQTCKNVTEEHGQVNNDKNKEENDNMTRQDKESKRRGTREITQFLESQGFLDYLERGLGSDESNNNLLDKLQDAIGRGQNPFSILPSDLEEPEIITISDSGVGILGSGAKYCYDRFPSNNKTEEQEEKRKQILAAASGALDSGKILSSSPSVLSASKDSKAESLSPRERAAERERMVLDIQVKLQCTLIEGLVYKSIIPGKGSLYIRPLLMGSGSVLTLAPAPEFTFLIYVSPVGNYFKDGLSPIDLMVETETHRATPGGTGCVKTIGNYAAVLKAQSSAKAKGYSDVLYLDHSCAVFYLFHGAAGFKNHLD</sequence>
<name>A0AAD8J660_9APIA</name>
<keyword evidence="4" id="KW-0808">Transferase</keyword>
<evidence type="ECO:0000313" key="8">
    <source>
        <dbReference type="Proteomes" id="UP001237642"/>
    </source>
</evidence>
<comment type="caution">
    <text evidence="7">The sequence shown here is derived from an EMBL/GenBank/DDBJ whole genome shotgun (WGS) entry which is preliminary data.</text>
</comment>
<dbReference type="GO" id="GO:0004084">
    <property type="term" value="F:branched-chain-amino-acid transaminase activity"/>
    <property type="evidence" value="ECO:0007669"/>
    <property type="project" value="InterPro"/>
</dbReference>
<keyword evidence="8" id="KW-1185">Reference proteome</keyword>
<dbReference type="PANTHER" id="PTHR42825:SF2">
    <property type="entry name" value="BRANCHED-CHAIN-AMINO-ACID AMINOTRANSFERASE 3, CHLOROPLASTIC-RELATED"/>
    <property type="match status" value="1"/>
</dbReference>
<keyword evidence="3" id="KW-0032">Aminotransferase</keyword>
<dbReference type="InterPro" id="IPR043131">
    <property type="entry name" value="BCAT-like_N"/>
</dbReference>
<dbReference type="InterPro" id="IPR036038">
    <property type="entry name" value="Aminotransferase-like"/>
</dbReference>
<dbReference type="InterPro" id="IPR043132">
    <property type="entry name" value="BCAT-like_C"/>
</dbReference>
<dbReference type="Gene3D" id="3.20.10.10">
    <property type="entry name" value="D-amino Acid Aminotransferase, subunit A, domain 2"/>
    <property type="match status" value="1"/>
</dbReference>
<dbReference type="GO" id="GO:0009081">
    <property type="term" value="P:branched-chain amino acid metabolic process"/>
    <property type="evidence" value="ECO:0007669"/>
    <property type="project" value="InterPro"/>
</dbReference>